<dbReference type="EMBL" id="JZWI01000052">
    <property type="protein sequence ID" value="KLN52484.1"/>
    <property type="molecule type" value="Genomic_DNA"/>
</dbReference>
<dbReference type="GO" id="GO:0022857">
    <property type="term" value="F:transmembrane transporter activity"/>
    <property type="evidence" value="ECO:0007669"/>
    <property type="project" value="InterPro"/>
</dbReference>
<evidence type="ECO:0000313" key="8">
    <source>
        <dbReference type="EMBL" id="KLN52484.1"/>
    </source>
</evidence>
<comment type="subcellular location">
    <subcellularLocation>
        <location evidence="1">Cell membrane</location>
        <topology evidence="1">Multi-pass membrane protein</topology>
    </subcellularLocation>
</comment>
<organism evidence="8 9">
    <name type="scientific">Variovorax paradoxus</name>
    <dbReference type="NCBI Taxonomy" id="34073"/>
    <lineage>
        <taxon>Bacteria</taxon>
        <taxon>Pseudomonadati</taxon>
        <taxon>Pseudomonadota</taxon>
        <taxon>Betaproteobacteria</taxon>
        <taxon>Burkholderiales</taxon>
        <taxon>Comamonadaceae</taxon>
        <taxon>Variovorax</taxon>
    </lineage>
</organism>
<name>A0A0H2LQD7_VARPD</name>
<feature type="transmembrane region" description="Helical" evidence="7">
    <location>
        <begin position="36"/>
        <end position="52"/>
    </location>
</feature>
<comment type="caution">
    <text evidence="8">The sequence shown here is derived from an EMBL/GenBank/DDBJ whole genome shotgun (WGS) entry which is preliminary data.</text>
</comment>
<feature type="transmembrane region" description="Helical" evidence="7">
    <location>
        <begin position="111"/>
        <end position="133"/>
    </location>
</feature>
<dbReference type="PANTHER" id="PTHR30509">
    <property type="entry name" value="P-HYDROXYBENZOIC ACID EFFLUX PUMP SUBUNIT-RELATED"/>
    <property type="match status" value="1"/>
</dbReference>
<evidence type="ECO:0000256" key="3">
    <source>
        <dbReference type="ARBA" id="ARBA00022475"/>
    </source>
</evidence>
<protein>
    <submittedName>
        <fullName evidence="8">p-hydroxybenzoic acid efflux pump subunit AaeB</fullName>
    </submittedName>
</protein>
<dbReference type="Pfam" id="PF04632">
    <property type="entry name" value="FUSC"/>
    <property type="match status" value="1"/>
</dbReference>
<feature type="transmembrane region" description="Helical" evidence="7">
    <location>
        <begin position="499"/>
        <end position="519"/>
    </location>
</feature>
<feature type="transmembrane region" description="Helical" evidence="7">
    <location>
        <begin position="364"/>
        <end position="384"/>
    </location>
</feature>
<keyword evidence="4 7" id="KW-0812">Transmembrane</keyword>
<evidence type="ECO:0000256" key="1">
    <source>
        <dbReference type="ARBA" id="ARBA00004651"/>
    </source>
</evidence>
<evidence type="ECO:0000256" key="2">
    <source>
        <dbReference type="ARBA" id="ARBA00022448"/>
    </source>
</evidence>
<keyword evidence="5 7" id="KW-1133">Transmembrane helix</keyword>
<dbReference type="GO" id="GO:0005886">
    <property type="term" value="C:plasma membrane"/>
    <property type="evidence" value="ECO:0007669"/>
    <property type="project" value="UniProtKB-SubCell"/>
</dbReference>
<keyword evidence="2" id="KW-0813">Transport</keyword>
<dbReference type="PATRIC" id="fig|34073.19.peg.6616"/>
<sequence>MIALPRFSRQELLFSLKSFVAAMLALYLSSRFGLPRPFWAMMTAYIVAHPLASHVRSKALYRFLGTLLGCAATVVLVTSLSGSPELLSLALALWVGLCLYVSLLDRSARSYVFMLAGYSAALIGFPLVEAPAAMFDTAVARVTEIGLGILCASLVHSIALPAGLGPSLLGVMDRALGDARQWLTDLLCETPTGAKDARIAADRQRLALDITQLRLLSTHVPFDTDLRWTGGAIDALQDRVAALTPVLSAVEDCLQALCTATGGVPDDIGSTFAQHSGWLASSATNAGVDEARAAFRAIADGPAASPWIRALRIDLATRLEDLVAHWDACTTLRNDIDAGIAGNPVPLRRTAALGRRVLHLDRGLALRSAITAVLGTCLSCALWIATGWPSGSAMAMGAAVFCCFFATMDDPVPAMHKFITALLWSLPVSAFYVLGVMPLAHDFGMLVLCIAPVFLVVGCYMARPASSLSALGMFFGVAGTLALQDTATADWVSFISSNLALFAGAVIATRVTALMRSVGRDWTAKRIRRATWHDLADLAAHPQDASARDAFASRMLDRIALLAPRVAPDGPEEVQIAAHRALRELRMGADIAALQRHRGRLPGEPVSHLFRELALIFRAHVAGAPPRHASLLPHIDRLLLDALMAGAERPAVAALVGLRRNLFPTAPPALQP</sequence>
<keyword evidence="3" id="KW-1003">Cell membrane</keyword>
<evidence type="ECO:0000256" key="4">
    <source>
        <dbReference type="ARBA" id="ARBA00022692"/>
    </source>
</evidence>
<dbReference type="Proteomes" id="UP000035170">
    <property type="component" value="Unassembled WGS sequence"/>
</dbReference>
<dbReference type="RefSeq" id="WP_047787490.1">
    <property type="nucleotide sequence ID" value="NZ_JZWI01000052.1"/>
</dbReference>
<accession>A0A0H2LQD7</accession>
<keyword evidence="6 7" id="KW-0472">Membrane</keyword>
<evidence type="ECO:0000256" key="7">
    <source>
        <dbReference type="SAM" id="Phobius"/>
    </source>
</evidence>
<feature type="transmembrane region" description="Helical" evidence="7">
    <location>
        <begin position="86"/>
        <end position="104"/>
    </location>
</feature>
<proteinExistence type="predicted"/>
<gene>
    <name evidence="8" type="primary">aaeB2</name>
    <name evidence="8" type="ORF">VPARA_64230</name>
</gene>
<evidence type="ECO:0000256" key="5">
    <source>
        <dbReference type="ARBA" id="ARBA00022989"/>
    </source>
</evidence>
<feature type="transmembrane region" description="Helical" evidence="7">
    <location>
        <begin position="12"/>
        <end position="30"/>
    </location>
</feature>
<reference evidence="8 9" key="1">
    <citation type="submission" date="2015-03" db="EMBL/GenBank/DDBJ databases">
        <title>Genome sequence of Variovorax paradoxus TBEA6.</title>
        <authorList>
            <person name="Poehlein A."/>
            <person name="Schuldes J."/>
            <person name="Wuebbeler J.H."/>
            <person name="Hiessl S."/>
            <person name="Steinbuechel A."/>
            <person name="Daniel R."/>
        </authorList>
    </citation>
    <scope>NUCLEOTIDE SEQUENCE [LARGE SCALE GENOMIC DNA]</scope>
    <source>
        <strain evidence="8 9">TBEA6</strain>
    </source>
</reference>
<dbReference type="AlphaFoldDB" id="A0A0H2LQD7"/>
<dbReference type="InterPro" id="IPR006726">
    <property type="entry name" value="PHBA_efflux_AaeB/fusaric-R"/>
</dbReference>
<feature type="transmembrane region" description="Helical" evidence="7">
    <location>
        <begin position="145"/>
        <end position="164"/>
    </location>
</feature>
<evidence type="ECO:0000313" key="9">
    <source>
        <dbReference type="Proteomes" id="UP000035170"/>
    </source>
</evidence>
<dbReference type="PANTHER" id="PTHR30509:SF9">
    <property type="entry name" value="MULTIDRUG RESISTANCE PROTEIN MDTO"/>
    <property type="match status" value="1"/>
</dbReference>
<keyword evidence="9" id="KW-1185">Reference proteome</keyword>
<feature type="transmembrane region" description="Helical" evidence="7">
    <location>
        <begin position="418"/>
        <end position="437"/>
    </location>
</feature>
<evidence type="ECO:0000256" key="6">
    <source>
        <dbReference type="ARBA" id="ARBA00023136"/>
    </source>
</evidence>
<feature type="transmembrane region" description="Helical" evidence="7">
    <location>
        <begin position="59"/>
        <end position="80"/>
    </location>
</feature>
<feature type="transmembrane region" description="Helical" evidence="7">
    <location>
        <begin position="443"/>
        <end position="461"/>
    </location>
</feature>